<sequence>MKLFYFALALFSGLVISACFFSDDTLKKTHSKNSIKQNIQKSEKSALLNYYSKEDLLSLKHKLNSDNFNMRIFGDSHMAADFFSRELRKNFIQVNSIGIVYPLQPKYQQVLMLDYESKDFDIINSRSSANEHYAVGGILARAKKANAYIKLSSNLKEQVFNVGIFYKAKDKGFVINDKKAKKYTAKKKNKNNFVYEEFSKLSFPITIKALDKNAELGAFIIYNDDKNVKTFDTLGINGARSDIWLRWDKDTMKKSFGVIKNDLIILAYGSNDALMDRFNKKDFKSKYKNFIYFLKKYNPNVKFILISPPTVTKKIDDETYALTPNFYEVRKAIYELAREEKIILFDMHTAMEQNGGKELWIEQGLSNKDVHLTVEGYSLLATKFQKDFEKLLSGL</sequence>
<dbReference type="Proteomes" id="UP000201169">
    <property type="component" value="Chromosome"/>
</dbReference>
<dbReference type="OrthoDB" id="5318134at2"/>
<dbReference type="PROSITE" id="PS51257">
    <property type="entry name" value="PROKAR_LIPOPROTEIN"/>
    <property type="match status" value="1"/>
</dbReference>
<dbReference type="Gene3D" id="2.60.120.1360">
    <property type="match status" value="1"/>
</dbReference>
<evidence type="ECO:0000313" key="4">
    <source>
        <dbReference type="EMBL" id="ASQ30425.1"/>
    </source>
</evidence>
<evidence type="ECO:0000259" key="3">
    <source>
        <dbReference type="Pfam" id="PF22753"/>
    </source>
</evidence>
<keyword evidence="1" id="KW-0732">Signal</keyword>
<evidence type="ECO:0000313" key="5">
    <source>
        <dbReference type="Proteomes" id="UP000201169"/>
    </source>
</evidence>
<dbReference type="Gene3D" id="3.40.50.1110">
    <property type="entry name" value="SGNH hydrolase"/>
    <property type="match status" value="1"/>
</dbReference>
<dbReference type="RefSeq" id="WP_094752819.1">
    <property type="nucleotide sequence ID" value="NZ_CP022347.1"/>
</dbReference>
<name>A0A222MX24_9BACT</name>
<dbReference type="PANTHER" id="PTHR30383">
    <property type="entry name" value="THIOESTERASE 1/PROTEASE 1/LYSOPHOSPHOLIPASE L1"/>
    <property type="match status" value="1"/>
</dbReference>
<organism evidence="4 5">
    <name type="scientific">Campylobacter avium LMG 24591</name>
    <dbReference type="NCBI Taxonomy" id="522484"/>
    <lineage>
        <taxon>Bacteria</taxon>
        <taxon>Pseudomonadati</taxon>
        <taxon>Campylobacterota</taxon>
        <taxon>Epsilonproteobacteria</taxon>
        <taxon>Campylobacterales</taxon>
        <taxon>Campylobacteraceae</taxon>
        <taxon>Campylobacter</taxon>
    </lineage>
</organism>
<keyword evidence="4" id="KW-0378">Hydrolase</keyword>
<dbReference type="Pfam" id="PF22753">
    <property type="entry name" value="Ape1_N"/>
    <property type="match status" value="1"/>
</dbReference>
<dbReference type="SUPFAM" id="SSF52266">
    <property type="entry name" value="SGNH hydrolase"/>
    <property type="match status" value="1"/>
</dbReference>
<dbReference type="KEGG" id="cavi:CAV_0759"/>
<feature type="domain" description="SGNH hydrolase-type esterase" evidence="2">
    <location>
        <begin position="230"/>
        <end position="378"/>
    </location>
</feature>
<gene>
    <name evidence="4" type="ORF">CAV_0759</name>
</gene>
<dbReference type="EMBL" id="CP022347">
    <property type="protein sequence ID" value="ASQ30425.1"/>
    <property type="molecule type" value="Genomic_DNA"/>
</dbReference>
<dbReference type="InterPro" id="IPR013830">
    <property type="entry name" value="SGNH_hydro"/>
</dbReference>
<protein>
    <submittedName>
        <fullName evidence="4">Putative periplasmic SGNH family hydrolase</fullName>
    </submittedName>
</protein>
<reference evidence="4 5" key="1">
    <citation type="submission" date="2017-07" db="EMBL/GenBank/DDBJ databases">
        <title>Analysis of two Campylobacter avium genomes and identification of a novel hippuricase gene.</title>
        <authorList>
            <person name="Miller W.G."/>
            <person name="Chapman M.H."/>
            <person name="Yee E."/>
            <person name="Revez J."/>
            <person name="Bono J.L."/>
            <person name="Rossi M."/>
        </authorList>
    </citation>
    <scope>NUCLEOTIDE SEQUENCE [LARGE SCALE GENOMIC DNA]</scope>
    <source>
        <strain evidence="4 5">LMG 24591</strain>
    </source>
</reference>
<dbReference type="InterPro" id="IPR051532">
    <property type="entry name" value="Ester_Hydrolysis_Enzymes"/>
</dbReference>
<feature type="signal peptide" evidence="1">
    <location>
        <begin position="1"/>
        <end position="17"/>
    </location>
</feature>
<dbReference type="Pfam" id="PF13472">
    <property type="entry name" value="Lipase_GDSL_2"/>
    <property type="match status" value="1"/>
</dbReference>
<evidence type="ECO:0000256" key="1">
    <source>
        <dbReference type="SAM" id="SignalP"/>
    </source>
</evidence>
<dbReference type="InterPro" id="IPR055041">
    <property type="entry name" value="Ape1_N"/>
</dbReference>
<feature type="domain" description="Peptidoglycan O-acetylesterase N-terminal" evidence="3">
    <location>
        <begin position="97"/>
        <end position="205"/>
    </location>
</feature>
<evidence type="ECO:0000259" key="2">
    <source>
        <dbReference type="Pfam" id="PF13472"/>
    </source>
</evidence>
<proteinExistence type="predicted"/>
<feature type="chain" id="PRO_5012872187" evidence="1">
    <location>
        <begin position="18"/>
        <end position="395"/>
    </location>
</feature>
<dbReference type="InterPro" id="IPR036514">
    <property type="entry name" value="SGNH_hydro_sf"/>
</dbReference>
<dbReference type="GO" id="GO:0016788">
    <property type="term" value="F:hydrolase activity, acting on ester bonds"/>
    <property type="evidence" value="ECO:0007669"/>
    <property type="project" value="UniProtKB-ARBA"/>
</dbReference>
<dbReference type="AlphaFoldDB" id="A0A222MX24"/>
<keyword evidence="5" id="KW-1185">Reference proteome</keyword>
<accession>A0A222MX24</accession>